<dbReference type="RefSeq" id="WP_147166005.1">
    <property type="nucleotide sequence ID" value="NZ_VOOR01000005.1"/>
</dbReference>
<name>A0A5C6S0F9_9BACT</name>
<protein>
    <submittedName>
        <fullName evidence="1">Uncharacterized protein</fullName>
    </submittedName>
</protein>
<sequence>MRPLGYFLLSALLWISSYGCDAPEGGQAAERVLPAPQEVLRKSLAFHDPAEQWPQARLKLTLAEPRIGFAERVSRVQLDQQRGRFELLREYDGLPVARILTKDSCYSLINGQPVTDTALINQYRLQCERTLGYQGFYELLTGLPMTLFTPDVALGPDTRALPFAGSPCYEISARLNNPVISEDWVFYFDQATFQLRGFGYAAAEGGEYLEIDGLAHIQQMQLPRMRHWYSRADSAYLGSDILIDVSSLPE</sequence>
<proteinExistence type="predicted"/>
<evidence type="ECO:0000313" key="2">
    <source>
        <dbReference type="Proteomes" id="UP000321580"/>
    </source>
</evidence>
<keyword evidence="2" id="KW-1185">Reference proteome</keyword>
<gene>
    <name evidence="1" type="ORF">FRY97_03295</name>
</gene>
<dbReference type="Proteomes" id="UP000321580">
    <property type="component" value="Unassembled WGS sequence"/>
</dbReference>
<reference evidence="1 2" key="1">
    <citation type="submission" date="2019-08" db="EMBL/GenBank/DDBJ databases">
        <title>Genome of Phaeodactylibacter luteus.</title>
        <authorList>
            <person name="Bowman J.P."/>
        </authorList>
    </citation>
    <scope>NUCLEOTIDE SEQUENCE [LARGE SCALE GENOMIC DNA]</scope>
    <source>
        <strain evidence="1 2">KCTC 42180</strain>
    </source>
</reference>
<comment type="caution">
    <text evidence="1">The sequence shown here is derived from an EMBL/GenBank/DDBJ whole genome shotgun (WGS) entry which is preliminary data.</text>
</comment>
<accession>A0A5C6S0F9</accession>
<dbReference type="PROSITE" id="PS51257">
    <property type="entry name" value="PROKAR_LIPOPROTEIN"/>
    <property type="match status" value="1"/>
</dbReference>
<dbReference type="AlphaFoldDB" id="A0A5C6S0F9"/>
<evidence type="ECO:0000313" key="1">
    <source>
        <dbReference type="EMBL" id="TXB67884.1"/>
    </source>
</evidence>
<dbReference type="Pfam" id="PF20113">
    <property type="entry name" value="DUF6503"/>
    <property type="match status" value="1"/>
</dbReference>
<organism evidence="1 2">
    <name type="scientific">Phaeodactylibacter luteus</name>
    <dbReference type="NCBI Taxonomy" id="1564516"/>
    <lineage>
        <taxon>Bacteria</taxon>
        <taxon>Pseudomonadati</taxon>
        <taxon>Bacteroidota</taxon>
        <taxon>Saprospiria</taxon>
        <taxon>Saprospirales</taxon>
        <taxon>Haliscomenobacteraceae</taxon>
        <taxon>Phaeodactylibacter</taxon>
    </lineage>
</organism>
<dbReference type="EMBL" id="VOOR01000005">
    <property type="protein sequence ID" value="TXB67884.1"/>
    <property type="molecule type" value="Genomic_DNA"/>
</dbReference>
<dbReference type="InterPro" id="IPR045444">
    <property type="entry name" value="DUF6503"/>
</dbReference>
<dbReference type="OrthoDB" id="1489248at2"/>